<dbReference type="SMART" id="SM00460">
    <property type="entry name" value="TGc"/>
    <property type="match status" value="1"/>
</dbReference>
<keyword evidence="4" id="KW-1185">Reference proteome</keyword>
<dbReference type="InterPro" id="IPR002931">
    <property type="entry name" value="Transglutaminase-like"/>
</dbReference>
<dbReference type="Proteomes" id="UP001500426">
    <property type="component" value="Unassembled WGS sequence"/>
</dbReference>
<organism evidence="3 4">
    <name type="scientific">Flavobacterium chungnamense</name>
    <dbReference type="NCBI Taxonomy" id="706182"/>
    <lineage>
        <taxon>Bacteria</taxon>
        <taxon>Pseudomonadati</taxon>
        <taxon>Bacteroidota</taxon>
        <taxon>Flavobacteriia</taxon>
        <taxon>Flavobacteriales</taxon>
        <taxon>Flavobacteriaceae</taxon>
        <taxon>Flavobacterium</taxon>
    </lineage>
</organism>
<accession>A0ABP7V1G1</accession>
<dbReference type="Pfam" id="PF01841">
    <property type="entry name" value="Transglut_core"/>
    <property type="match status" value="1"/>
</dbReference>
<dbReference type="InterPro" id="IPR038765">
    <property type="entry name" value="Papain-like_cys_pep_sf"/>
</dbReference>
<protein>
    <recommendedName>
        <fullName evidence="2">Transglutaminase-like domain-containing protein</fullName>
    </recommendedName>
</protein>
<sequence length="383" mass="44114">MKFNYHIIFLFFFSSVVAQVKNEYATIDAVMNKIPAEKTTSTTDIADYINLNFKSESDKIRAAFYWTATNISYDIENMNEPNFVYSSSEKIASALQNKRGVCIHYAEVYNEIANKLAIKTVIVVGYTKQNGVVSPIGHAWNASKIEGKWFLFDPTWGAGYVNNLKFYKKLNNNFFKTSAAKMIQTHMPFDYLWQFSNEPITNHEFFSGIVQKDKPKMNFNFDSEIEKYETHPKEEQAFEAAERIEKNAVINNLIAEYLASKKEEFNVIRQNKNIEKVAQIVLDYNSAVASLNDFILYRNKNFRPLFSDEIISEMINTPLDALKKCQDAIYGVGSVGKDNTSNLKTLKSQMAQNIKIATEHAQFVKDYLSKNKVQRKLMFTKTR</sequence>
<dbReference type="InterPro" id="IPR052557">
    <property type="entry name" value="CAP/Cytokinesis_protein"/>
</dbReference>
<dbReference type="SUPFAM" id="SSF54001">
    <property type="entry name" value="Cysteine proteinases"/>
    <property type="match status" value="1"/>
</dbReference>
<gene>
    <name evidence="3" type="ORF">GCM10022388_24660</name>
</gene>
<dbReference type="EMBL" id="BAABCS010000021">
    <property type="protein sequence ID" value="GAA4057091.1"/>
    <property type="molecule type" value="Genomic_DNA"/>
</dbReference>
<feature type="chain" id="PRO_5045945334" description="Transglutaminase-like domain-containing protein" evidence="1">
    <location>
        <begin position="19"/>
        <end position="383"/>
    </location>
</feature>
<proteinExistence type="predicted"/>
<comment type="caution">
    <text evidence="3">The sequence shown here is derived from an EMBL/GenBank/DDBJ whole genome shotgun (WGS) entry which is preliminary data.</text>
</comment>
<evidence type="ECO:0000256" key="1">
    <source>
        <dbReference type="SAM" id="SignalP"/>
    </source>
</evidence>
<name>A0ABP7V1G1_9FLAO</name>
<dbReference type="PANTHER" id="PTHR46333">
    <property type="entry name" value="CYTOKINESIS PROTEIN 3"/>
    <property type="match status" value="1"/>
</dbReference>
<evidence type="ECO:0000313" key="3">
    <source>
        <dbReference type="EMBL" id="GAA4057091.1"/>
    </source>
</evidence>
<dbReference type="Gene3D" id="3.10.620.30">
    <property type="match status" value="1"/>
</dbReference>
<feature type="signal peptide" evidence="1">
    <location>
        <begin position="1"/>
        <end position="18"/>
    </location>
</feature>
<reference evidence="4" key="1">
    <citation type="journal article" date="2019" name="Int. J. Syst. Evol. Microbiol.">
        <title>The Global Catalogue of Microorganisms (GCM) 10K type strain sequencing project: providing services to taxonomists for standard genome sequencing and annotation.</title>
        <authorList>
            <consortium name="The Broad Institute Genomics Platform"/>
            <consortium name="The Broad Institute Genome Sequencing Center for Infectious Disease"/>
            <person name="Wu L."/>
            <person name="Ma J."/>
        </authorList>
    </citation>
    <scope>NUCLEOTIDE SEQUENCE [LARGE SCALE GENOMIC DNA]</scope>
    <source>
        <strain evidence="4">JCM 17068</strain>
    </source>
</reference>
<dbReference type="RefSeq" id="WP_345095061.1">
    <property type="nucleotide sequence ID" value="NZ_BAABCS010000021.1"/>
</dbReference>
<feature type="domain" description="Transglutaminase-like" evidence="2">
    <location>
        <begin position="94"/>
        <end position="156"/>
    </location>
</feature>
<evidence type="ECO:0000259" key="2">
    <source>
        <dbReference type="SMART" id="SM00460"/>
    </source>
</evidence>
<dbReference type="PANTHER" id="PTHR46333:SF2">
    <property type="entry name" value="CYTOKINESIS PROTEIN 3"/>
    <property type="match status" value="1"/>
</dbReference>
<keyword evidence="1" id="KW-0732">Signal</keyword>
<evidence type="ECO:0000313" key="4">
    <source>
        <dbReference type="Proteomes" id="UP001500426"/>
    </source>
</evidence>